<comment type="caution">
    <text evidence="1">The sequence shown here is derived from an EMBL/GenBank/DDBJ whole genome shotgun (WGS) entry which is preliminary data.</text>
</comment>
<dbReference type="Proteomes" id="UP000599179">
    <property type="component" value="Unassembled WGS sequence"/>
</dbReference>
<gene>
    <name evidence="1" type="ORF">GCM10010832_19170</name>
</gene>
<evidence type="ECO:0000313" key="2">
    <source>
        <dbReference type="Proteomes" id="UP000599179"/>
    </source>
</evidence>
<protein>
    <submittedName>
        <fullName evidence="1">Uncharacterized protein</fullName>
    </submittedName>
</protein>
<evidence type="ECO:0000313" key="1">
    <source>
        <dbReference type="EMBL" id="GGE39056.1"/>
    </source>
</evidence>
<proteinExistence type="predicted"/>
<reference evidence="2" key="1">
    <citation type="journal article" date="2019" name="Int. J. Syst. Evol. Microbiol.">
        <title>The Global Catalogue of Microorganisms (GCM) 10K type strain sequencing project: providing services to taxonomists for standard genome sequencing and annotation.</title>
        <authorList>
            <consortium name="The Broad Institute Genomics Platform"/>
            <consortium name="The Broad Institute Genome Sequencing Center for Infectious Disease"/>
            <person name="Wu L."/>
            <person name="Ma J."/>
        </authorList>
    </citation>
    <scope>NUCLEOTIDE SEQUENCE [LARGE SCALE GENOMIC DNA]</scope>
    <source>
        <strain evidence="2">CGMCC 1.12931</strain>
    </source>
</reference>
<keyword evidence="2" id="KW-1185">Reference proteome</keyword>
<accession>A0ABQ1SGN2</accession>
<name>A0ABQ1SGN2_9FLAO</name>
<dbReference type="EMBL" id="BMGM01000008">
    <property type="protein sequence ID" value="GGE39056.1"/>
    <property type="molecule type" value="Genomic_DNA"/>
</dbReference>
<organism evidence="1 2">
    <name type="scientific">Psychroflexus planctonicus</name>
    <dbReference type="NCBI Taxonomy" id="1526575"/>
    <lineage>
        <taxon>Bacteria</taxon>
        <taxon>Pseudomonadati</taxon>
        <taxon>Bacteroidota</taxon>
        <taxon>Flavobacteriia</taxon>
        <taxon>Flavobacteriales</taxon>
        <taxon>Flavobacteriaceae</taxon>
        <taxon>Psychroflexus</taxon>
    </lineage>
</organism>
<sequence length="202" mass="23391">MQFLFLQNEKIYFMKYTFLILVAFIGLTSCSDAKKDKFLLAKNQVGLVNANTQVHEIDALFESDSVVRMNLEDRFRTQVQDLEIYNTEGEKLMVLEPRKEKDSTANFKQVQVVHANFKTEKGLGPDSTFKDIYENYEIGKIQNTFMSVLISIEGIDAFVSINKKQLPEQLRTGSEIEIRASQIPDDAKIQHFWMNFTLDEEK</sequence>